<evidence type="ECO:0000256" key="1">
    <source>
        <dbReference type="SAM" id="MobiDB-lite"/>
    </source>
</evidence>
<gene>
    <name evidence="2" type="ORF">EDB81DRAFT_78367</name>
</gene>
<feature type="region of interest" description="Disordered" evidence="1">
    <location>
        <begin position="395"/>
        <end position="427"/>
    </location>
</feature>
<accession>A0A9P9IZU1</accession>
<reference evidence="2" key="1">
    <citation type="journal article" date="2021" name="Nat. Commun.">
        <title>Genetic determinants of endophytism in the Arabidopsis root mycobiome.</title>
        <authorList>
            <person name="Mesny F."/>
            <person name="Miyauchi S."/>
            <person name="Thiergart T."/>
            <person name="Pickel B."/>
            <person name="Atanasova L."/>
            <person name="Karlsson M."/>
            <person name="Huettel B."/>
            <person name="Barry K.W."/>
            <person name="Haridas S."/>
            <person name="Chen C."/>
            <person name="Bauer D."/>
            <person name="Andreopoulos W."/>
            <person name="Pangilinan J."/>
            <person name="LaButti K."/>
            <person name="Riley R."/>
            <person name="Lipzen A."/>
            <person name="Clum A."/>
            <person name="Drula E."/>
            <person name="Henrissat B."/>
            <person name="Kohler A."/>
            <person name="Grigoriev I.V."/>
            <person name="Martin F.M."/>
            <person name="Hacquard S."/>
        </authorList>
    </citation>
    <scope>NUCLEOTIDE SEQUENCE</scope>
    <source>
        <strain evidence="2">MPI-CAGE-AT-0147</strain>
    </source>
</reference>
<name>A0A9P9IZU1_9HYPO</name>
<proteinExistence type="predicted"/>
<protein>
    <submittedName>
        <fullName evidence="2">Uncharacterized protein</fullName>
    </submittedName>
</protein>
<evidence type="ECO:0000313" key="3">
    <source>
        <dbReference type="Proteomes" id="UP000738349"/>
    </source>
</evidence>
<keyword evidence="3" id="KW-1185">Reference proteome</keyword>
<dbReference type="Proteomes" id="UP000738349">
    <property type="component" value="Unassembled WGS sequence"/>
</dbReference>
<organism evidence="2 3">
    <name type="scientific">Dactylonectria macrodidyma</name>
    <dbReference type="NCBI Taxonomy" id="307937"/>
    <lineage>
        <taxon>Eukaryota</taxon>
        <taxon>Fungi</taxon>
        <taxon>Dikarya</taxon>
        <taxon>Ascomycota</taxon>
        <taxon>Pezizomycotina</taxon>
        <taxon>Sordariomycetes</taxon>
        <taxon>Hypocreomycetidae</taxon>
        <taxon>Hypocreales</taxon>
        <taxon>Nectriaceae</taxon>
        <taxon>Dactylonectria</taxon>
    </lineage>
</organism>
<comment type="caution">
    <text evidence="2">The sequence shown here is derived from an EMBL/GenBank/DDBJ whole genome shotgun (WGS) entry which is preliminary data.</text>
</comment>
<evidence type="ECO:0000313" key="2">
    <source>
        <dbReference type="EMBL" id="KAH7136384.1"/>
    </source>
</evidence>
<dbReference type="EMBL" id="JAGMUV010000013">
    <property type="protein sequence ID" value="KAH7136384.1"/>
    <property type="molecule type" value="Genomic_DNA"/>
</dbReference>
<dbReference type="OrthoDB" id="4576996at2759"/>
<dbReference type="AlphaFoldDB" id="A0A9P9IZU1"/>
<sequence>MSGLEVFGAVASAIGLLQGVANNLGRARKVGRAVDDLRIILGELMEVQYDVNPDTDRAELVLIQRLVEEARELIEDNGRPTRLALRFFWTNSLDQDVQRINASLDGVCRRLAARRARERAQASGKDGLYISRRKTLTVPISYAFVEYPKPGRAPPDRRTSMSAVPLPTTLLLKDANNDLVYEPLQLERFSILERNYTSRFRTIQYESSDRSVIVTHEIQFGTIPSSPDDLDCKEVSFLENQLVTVESETKYAIYLVEPQYSFQDRTVCNDFMARVRERTLLGTFLPKEIIKSVPSTSMGALFCLGHSSSRGITLARWKVVRLWQRTEDESSNPLVTLTFHDRSKHPPRFTEWSVQTFREGALLMRHELGVALSRHTGEEIIFLFKTREEAAGFASAFDSQKRRRSTAAVSSTSPRSEHRIPRKPVGS</sequence>